<gene>
    <name evidence="1" type="ORF">GV64_04850</name>
</gene>
<dbReference type="AlphaFoldDB" id="A0A081K7N5"/>
<evidence type="ECO:0000313" key="1">
    <source>
        <dbReference type="EMBL" id="KEI70161.1"/>
    </source>
</evidence>
<reference evidence="1 2" key="1">
    <citation type="submission" date="2014-06" db="EMBL/GenBank/DDBJ databases">
        <title>Whole Genome Sequences of Three Symbiotic Endozoicomonas Bacteria.</title>
        <authorList>
            <person name="Neave M.J."/>
            <person name="Apprill A."/>
            <person name="Voolstra C.R."/>
        </authorList>
    </citation>
    <scope>NUCLEOTIDE SEQUENCE [LARGE SCALE GENOMIC DNA]</scope>
    <source>
        <strain evidence="1 2">DSM 22380</strain>
    </source>
</reference>
<dbReference type="RefSeq" id="WP_152553921.1">
    <property type="nucleotide sequence ID" value="NZ_JOJP01000001.1"/>
</dbReference>
<comment type="caution">
    <text evidence="1">The sequence shown here is derived from an EMBL/GenBank/DDBJ whole genome shotgun (WGS) entry which is preliminary data.</text>
</comment>
<protein>
    <submittedName>
        <fullName evidence="1">Uncharacterized protein</fullName>
    </submittedName>
</protein>
<sequence>MSITCSGESFQLKWMDSARFVKEEGLGFKKAFIAFFKGKTITNAEYLNLRKGSQTHSPKTLQHFYEAKKVYNRTINKEISISPDDKVSGTNQNDPEVDAEMNALLNSSRTNENEVSDEVFELREKQERLFQLIKTRFQESGLKLSIFDNKESREVMRELEASNLFDYQELSEIRKHLANELDSSPYWK</sequence>
<dbReference type="Proteomes" id="UP000027997">
    <property type="component" value="Unassembled WGS sequence"/>
</dbReference>
<organism evidence="1 2">
    <name type="scientific">Endozoicomonas elysicola</name>
    <dbReference type="NCBI Taxonomy" id="305900"/>
    <lineage>
        <taxon>Bacteria</taxon>
        <taxon>Pseudomonadati</taxon>
        <taxon>Pseudomonadota</taxon>
        <taxon>Gammaproteobacteria</taxon>
        <taxon>Oceanospirillales</taxon>
        <taxon>Endozoicomonadaceae</taxon>
        <taxon>Endozoicomonas</taxon>
    </lineage>
</organism>
<evidence type="ECO:0000313" key="2">
    <source>
        <dbReference type="Proteomes" id="UP000027997"/>
    </source>
</evidence>
<name>A0A081K7N5_9GAMM</name>
<accession>A0A081K7N5</accession>
<proteinExistence type="predicted"/>
<keyword evidence="2" id="KW-1185">Reference proteome</keyword>
<dbReference type="EMBL" id="JOJP01000001">
    <property type="protein sequence ID" value="KEI70161.1"/>
    <property type="molecule type" value="Genomic_DNA"/>
</dbReference>